<reference evidence="1 2" key="1">
    <citation type="submission" date="2020-10" db="EMBL/GenBank/DDBJ databases">
        <title>Sequencing the genomes of 1000 actinobacteria strains.</title>
        <authorList>
            <person name="Klenk H.-P."/>
        </authorList>
    </citation>
    <scope>NUCLEOTIDE SEQUENCE [LARGE SCALE GENOMIC DNA]</scope>
    <source>
        <strain evidence="1 2">DSM 46661</strain>
    </source>
</reference>
<dbReference type="RefSeq" id="WP_191334941.1">
    <property type="nucleotide sequence ID" value="NZ_JADBEJ010000003.1"/>
</dbReference>
<keyword evidence="2" id="KW-1185">Reference proteome</keyword>
<proteinExistence type="predicted"/>
<protein>
    <submittedName>
        <fullName evidence="1">Uncharacterized protein</fullName>
    </submittedName>
</protein>
<evidence type="ECO:0000313" key="2">
    <source>
        <dbReference type="Proteomes" id="UP000656548"/>
    </source>
</evidence>
<evidence type="ECO:0000313" key="1">
    <source>
        <dbReference type="EMBL" id="MBE1575069.1"/>
    </source>
</evidence>
<gene>
    <name evidence="1" type="ORF">H4W30_002116</name>
</gene>
<accession>A0ABR9L2T5</accession>
<name>A0ABR9L2T5_9PSEU</name>
<comment type="caution">
    <text evidence="1">The sequence shown here is derived from an EMBL/GenBank/DDBJ whole genome shotgun (WGS) entry which is preliminary data.</text>
</comment>
<sequence>MGATSRYGWPYPELYDPPNTAAHIKAALESVEATTGALDDTVAESSVLSDTPVTTNSALTSGTGKVIWVSRQVTLVGGKQYRVSFDTGWDVVAGSTGVFEMHYVSGSTATLTGATRFYVRRKIASNVGAYLAAEGKKTFVAPSSGTYTIMGVIWNLDSVAMKTNGGTPNGVDNTGVFIIERA</sequence>
<dbReference type="Proteomes" id="UP000656548">
    <property type="component" value="Unassembled WGS sequence"/>
</dbReference>
<organism evidence="1 2">
    <name type="scientific">Amycolatopsis roodepoortensis</name>
    <dbReference type="NCBI Taxonomy" id="700274"/>
    <lineage>
        <taxon>Bacteria</taxon>
        <taxon>Bacillati</taxon>
        <taxon>Actinomycetota</taxon>
        <taxon>Actinomycetes</taxon>
        <taxon>Pseudonocardiales</taxon>
        <taxon>Pseudonocardiaceae</taxon>
        <taxon>Amycolatopsis</taxon>
    </lineage>
</organism>
<dbReference type="EMBL" id="JADBEJ010000003">
    <property type="protein sequence ID" value="MBE1575069.1"/>
    <property type="molecule type" value="Genomic_DNA"/>
</dbReference>